<dbReference type="AlphaFoldDB" id="A0A7S2Y3U3"/>
<reference evidence="3" key="1">
    <citation type="submission" date="2021-01" db="EMBL/GenBank/DDBJ databases">
        <authorList>
            <person name="Corre E."/>
            <person name="Pelletier E."/>
            <person name="Niang G."/>
            <person name="Scheremetjew M."/>
            <person name="Finn R."/>
            <person name="Kale V."/>
            <person name="Holt S."/>
            <person name="Cochrane G."/>
            <person name="Meng A."/>
            <person name="Brown T."/>
            <person name="Cohen L."/>
        </authorList>
    </citation>
    <scope>NUCLEOTIDE SEQUENCE</scope>
    <source>
        <strain evidence="3">CCMP125</strain>
    </source>
</reference>
<protein>
    <recommendedName>
        <fullName evidence="2">Fungal lipase-type domain-containing protein</fullName>
    </recommendedName>
</protein>
<dbReference type="EMBL" id="HBHT01003729">
    <property type="protein sequence ID" value="CAD9944851.1"/>
    <property type="molecule type" value="Transcribed_RNA"/>
</dbReference>
<dbReference type="PANTHER" id="PTHR47759:SF2">
    <property type="entry name" value="TRIGLYCERIDE LIPASE"/>
    <property type="match status" value="1"/>
</dbReference>
<dbReference type="SUPFAM" id="SSF53474">
    <property type="entry name" value="alpha/beta-Hydrolases"/>
    <property type="match status" value="1"/>
</dbReference>
<sequence length="829" mass="89932">MMEMKPSMMSSMMRLFAMASLIEVSKSFMPSASKQKFVPPITTTRRHEWASTRIGMADASEEEQAALSSQISKKFSMQGNFDLSTALFCGGLAFDAYVEPPPNSARWEKGSQGVKVAFVSNAYTRQLYKGILEVVVQRVSGLPDGDDNAVEKLVTGDGVDACVLTAAVEGSWKEDVRVLEKEQFHEGVFDLSGSAHVVRTSTAWANIDEKQSQAAKKRRGWASPYHVKGGWGKAAQAVWPEESPMFLYVQDPATVRLVFTVLDADRVGTGRPIGSTYKKLSSLIPQAALTQEELIDSLKQEMLEAVKRGEVDLLDESTKIQLGAKTWQGDLKLTSKPRKKDKNSQIMAGAAAGAYLAGPVGAAAGAVVASFYEGQIQGTIKARLRYLPIPQLPAEVEVYDVKGGTPGVDWGKLFSRHREKTLTADPASTVFDDLEDFEHCFFINHDKTGATCAVYRSIKRKLIVVSFRGTCAPVDLVTDASLVQEAWVDGEDIEDQTIKKVHAGFRGSLSSISRRLKELILAVPAPGDSFADYDMLVTGHSLGGALATLFTTDIAEYGVDAGRGLPQLEESDPWWKSIASTFGGKAAEEAPKEPPRPKSLRVYSFGSPRVGNEALADHFDSLLRDGKIHTAYRIVNGDDVVARMPRTMNALVLGQVKYDHCGPTVLISQPKGPEDTDEEAEVEVPRIGNGKTTPLLWIEGESDDSACPVRDGKALTSPMAEGSLLSDLISSTKDSFAEDSSGSLTDKFSSAVGQITSRLSKATAGDVVGVLGINQSFSEREAKMIQALFQGKALAHHLEDEYYKGMGRAGGFLARVNEELEELEESPFS</sequence>
<feature type="domain" description="Fungal lipase-type" evidence="2">
    <location>
        <begin position="593"/>
        <end position="646"/>
    </location>
</feature>
<dbReference type="PANTHER" id="PTHR47759">
    <property type="entry name" value="OS04G0509100 PROTEIN"/>
    <property type="match status" value="1"/>
</dbReference>
<feature type="chain" id="PRO_5031068874" description="Fungal lipase-type domain-containing protein" evidence="1">
    <location>
        <begin position="28"/>
        <end position="829"/>
    </location>
</feature>
<keyword evidence="1" id="KW-0732">Signal</keyword>
<dbReference type="Gene3D" id="3.40.50.1820">
    <property type="entry name" value="alpha/beta hydrolase"/>
    <property type="match status" value="1"/>
</dbReference>
<accession>A0A7S2Y3U3</accession>
<dbReference type="GO" id="GO:0006629">
    <property type="term" value="P:lipid metabolic process"/>
    <property type="evidence" value="ECO:0007669"/>
    <property type="project" value="InterPro"/>
</dbReference>
<gene>
    <name evidence="3" type="ORF">APAL1065_LOCUS2511</name>
</gene>
<dbReference type="CDD" id="cd00519">
    <property type="entry name" value="Lipase_3"/>
    <property type="match status" value="1"/>
</dbReference>
<evidence type="ECO:0000256" key="1">
    <source>
        <dbReference type="SAM" id="SignalP"/>
    </source>
</evidence>
<dbReference type="InterPro" id="IPR029058">
    <property type="entry name" value="AB_hydrolase_fold"/>
</dbReference>
<dbReference type="Pfam" id="PF01764">
    <property type="entry name" value="Lipase_3"/>
    <property type="match status" value="2"/>
</dbReference>
<organism evidence="3">
    <name type="scientific">Entomoneis paludosa</name>
    <dbReference type="NCBI Taxonomy" id="265537"/>
    <lineage>
        <taxon>Eukaryota</taxon>
        <taxon>Sar</taxon>
        <taxon>Stramenopiles</taxon>
        <taxon>Ochrophyta</taxon>
        <taxon>Bacillariophyta</taxon>
        <taxon>Bacillariophyceae</taxon>
        <taxon>Bacillariophycidae</taxon>
        <taxon>Entomoneidaceae</taxon>
        <taxon>Entomoneis</taxon>
    </lineage>
</organism>
<evidence type="ECO:0000313" key="3">
    <source>
        <dbReference type="EMBL" id="CAD9944851.1"/>
    </source>
</evidence>
<evidence type="ECO:0000259" key="2">
    <source>
        <dbReference type="Pfam" id="PF01764"/>
    </source>
</evidence>
<name>A0A7S2Y3U3_9STRA</name>
<proteinExistence type="predicted"/>
<dbReference type="InterPro" id="IPR002921">
    <property type="entry name" value="Fungal_lipase-type"/>
</dbReference>
<feature type="signal peptide" evidence="1">
    <location>
        <begin position="1"/>
        <end position="27"/>
    </location>
</feature>
<feature type="domain" description="Fungal lipase-type" evidence="2">
    <location>
        <begin position="464"/>
        <end position="558"/>
    </location>
</feature>